<evidence type="ECO:0000313" key="4">
    <source>
        <dbReference type="EMBL" id="KIA62175.1"/>
    </source>
</evidence>
<organism evidence="4 5">
    <name type="scientific">Nocardia vulneris</name>
    <dbReference type="NCBI Taxonomy" id="1141657"/>
    <lineage>
        <taxon>Bacteria</taxon>
        <taxon>Bacillati</taxon>
        <taxon>Actinomycetota</taxon>
        <taxon>Actinomycetes</taxon>
        <taxon>Mycobacteriales</taxon>
        <taxon>Nocardiaceae</taxon>
        <taxon>Nocardia</taxon>
    </lineage>
</organism>
<dbReference type="Proteomes" id="UP000031364">
    <property type="component" value="Unassembled WGS sequence"/>
</dbReference>
<dbReference type="Pfam" id="PF00550">
    <property type="entry name" value="PP-binding"/>
    <property type="match status" value="1"/>
</dbReference>
<name>A0ABR4ZA21_9NOCA</name>
<gene>
    <name evidence="4" type="ORF">FG87_26655</name>
</gene>
<sequence length="87" mass="9614">MKPADLAEILTRALNPGGGPPSLVVRLPEEALDLTMKELNIDSLAQIEMIDAINRHYRIAISDAEADALHTPRQVLDFVAVKLSKRR</sequence>
<dbReference type="InterPro" id="IPR009081">
    <property type="entry name" value="PP-bd_ACP"/>
</dbReference>
<keyword evidence="2" id="KW-0597">Phosphoprotein</keyword>
<comment type="caution">
    <text evidence="4">The sequence shown here is derived from an EMBL/GenBank/DDBJ whole genome shotgun (WGS) entry which is preliminary data.</text>
</comment>
<dbReference type="RefSeq" id="WP_043675979.1">
    <property type="nucleotide sequence ID" value="NZ_BDCI01000035.1"/>
</dbReference>
<protein>
    <recommendedName>
        <fullName evidence="3">Carrier domain-containing protein</fullName>
    </recommendedName>
</protein>
<keyword evidence="5" id="KW-1185">Reference proteome</keyword>
<accession>A0ABR4ZA21</accession>
<evidence type="ECO:0000313" key="5">
    <source>
        <dbReference type="Proteomes" id="UP000031364"/>
    </source>
</evidence>
<feature type="domain" description="Carrier" evidence="3">
    <location>
        <begin position="26"/>
        <end position="79"/>
    </location>
</feature>
<evidence type="ECO:0000256" key="1">
    <source>
        <dbReference type="ARBA" id="ARBA00022450"/>
    </source>
</evidence>
<dbReference type="InterPro" id="IPR006162">
    <property type="entry name" value="Ppantetheine_attach_site"/>
</dbReference>
<keyword evidence="1" id="KW-0596">Phosphopantetheine</keyword>
<evidence type="ECO:0000256" key="2">
    <source>
        <dbReference type="ARBA" id="ARBA00022553"/>
    </source>
</evidence>
<reference evidence="4 5" key="1">
    <citation type="journal article" date="2014" name="Int. J. Syst. Evol. Microbiol.">
        <title>Nocardia vulneris sp. nov., isolated from wounds of human patients in North America.</title>
        <authorList>
            <person name="Lasker B.A."/>
            <person name="Bell M."/>
            <person name="Klenk H.P."/>
            <person name="Sproer C."/>
            <person name="Schumann C."/>
            <person name="Schumann P."/>
            <person name="Brown J.M."/>
        </authorList>
    </citation>
    <scope>NUCLEOTIDE SEQUENCE [LARGE SCALE GENOMIC DNA]</scope>
    <source>
        <strain evidence="4 5">W9851</strain>
    </source>
</reference>
<dbReference type="EMBL" id="JNFP01000035">
    <property type="protein sequence ID" value="KIA62175.1"/>
    <property type="molecule type" value="Genomic_DNA"/>
</dbReference>
<dbReference type="SUPFAM" id="SSF47336">
    <property type="entry name" value="ACP-like"/>
    <property type="match status" value="1"/>
</dbReference>
<evidence type="ECO:0000259" key="3">
    <source>
        <dbReference type="Pfam" id="PF00550"/>
    </source>
</evidence>
<dbReference type="PROSITE" id="PS00012">
    <property type="entry name" value="PHOSPHOPANTETHEINE"/>
    <property type="match status" value="1"/>
</dbReference>
<proteinExistence type="predicted"/>
<dbReference type="InterPro" id="IPR036736">
    <property type="entry name" value="ACP-like_sf"/>
</dbReference>
<dbReference type="Gene3D" id="1.10.1200.10">
    <property type="entry name" value="ACP-like"/>
    <property type="match status" value="1"/>
</dbReference>